<evidence type="ECO:0000313" key="4">
    <source>
        <dbReference type="Proteomes" id="UP000287527"/>
    </source>
</evidence>
<dbReference type="PROSITE" id="PS50110">
    <property type="entry name" value="RESPONSE_REGULATORY"/>
    <property type="match status" value="1"/>
</dbReference>
<dbReference type="InterPro" id="IPR051015">
    <property type="entry name" value="EvgA-like"/>
</dbReference>
<name>A0A3S4T0V4_9FLAO</name>
<dbReference type="GO" id="GO:0000160">
    <property type="term" value="P:phosphorelay signal transduction system"/>
    <property type="evidence" value="ECO:0007669"/>
    <property type="project" value="InterPro"/>
</dbReference>
<feature type="modified residue" description="4-aspartylphosphate" evidence="1">
    <location>
        <position position="67"/>
    </location>
</feature>
<evidence type="ECO:0000313" key="3">
    <source>
        <dbReference type="EMBL" id="RWW99969.1"/>
    </source>
</evidence>
<feature type="domain" description="Response regulatory" evidence="2">
    <location>
        <begin position="11"/>
        <end position="139"/>
    </location>
</feature>
<dbReference type="InterPro" id="IPR001789">
    <property type="entry name" value="Sig_transdc_resp-reg_receiver"/>
</dbReference>
<gene>
    <name evidence="3" type="ORF">EPI11_10515</name>
</gene>
<dbReference type="Gene3D" id="3.40.50.2300">
    <property type="match status" value="1"/>
</dbReference>
<dbReference type="OrthoDB" id="651456at2"/>
<dbReference type="PANTHER" id="PTHR45566:SF1">
    <property type="entry name" value="HTH-TYPE TRANSCRIPTIONAL REGULATOR YHJB-RELATED"/>
    <property type="match status" value="1"/>
</dbReference>
<sequence length="224" mass="25694">MNTTQLKKVLQVLAIDDHGVVLEGYHSIFKMLDNFNELKFTKAHDCRSGYEIIESHREIPFDLAILDYSIPQFLEKHLHSGEDMAMLLREAMPNCKIIMMTMHKEMEIMSSILQKVIPEGFINKSDCTTDELADGFKAVLSNSTYYSKTILNFLKRQEKGILLDDVDIKIILLLSKGIKNKNLCKYIPLSDSAIEKRKYKIKRTLDVTGDDEALINEARSQGYI</sequence>
<accession>A0A3S4T0V4</accession>
<evidence type="ECO:0000256" key="1">
    <source>
        <dbReference type="PROSITE-ProRule" id="PRU00169"/>
    </source>
</evidence>
<comment type="caution">
    <text evidence="3">The sequence shown here is derived from an EMBL/GenBank/DDBJ whole genome shotgun (WGS) entry which is preliminary data.</text>
</comment>
<dbReference type="Proteomes" id="UP000287527">
    <property type="component" value="Unassembled WGS sequence"/>
</dbReference>
<dbReference type="PANTHER" id="PTHR45566">
    <property type="entry name" value="HTH-TYPE TRANSCRIPTIONAL REGULATOR YHJB-RELATED"/>
    <property type="match status" value="1"/>
</dbReference>
<proteinExistence type="predicted"/>
<dbReference type="SUPFAM" id="SSF52172">
    <property type="entry name" value="CheY-like"/>
    <property type="match status" value="1"/>
</dbReference>
<reference evidence="3 4" key="1">
    <citation type="submission" date="2019-01" db="EMBL/GenBank/DDBJ databases">
        <title>Flavobacterium sp. nov.,isolated from freshwater.</title>
        <authorList>
            <person name="Zhang R."/>
            <person name="Du Z.-J."/>
        </authorList>
    </citation>
    <scope>NUCLEOTIDE SEQUENCE [LARGE SCALE GENOMIC DNA]</scope>
    <source>
        <strain evidence="3 4">1E403</strain>
    </source>
</reference>
<dbReference type="AlphaFoldDB" id="A0A3S4T0V4"/>
<dbReference type="EMBL" id="SBII01000007">
    <property type="protein sequence ID" value="RWW99969.1"/>
    <property type="molecule type" value="Genomic_DNA"/>
</dbReference>
<protein>
    <submittedName>
        <fullName evidence="3">Response regulator transcription factor</fullName>
    </submittedName>
</protein>
<keyword evidence="4" id="KW-1185">Reference proteome</keyword>
<evidence type="ECO:0000259" key="2">
    <source>
        <dbReference type="PROSITE" id="PS50110"/>
    </source>
</evidence>
<dbReference type="InterPro" id="IPR011006">
    <property type="entry name" value="CheY-like_superfamily"/>
</dbReference>
<dbReference type="Pfam" id="PF00072">
    <property type="entry name" value="Response_reg"/>
    <property type="match status" value="1"/>
</dbReference>
<organism evidence="3 4">
    <name type="scientific">Flavobacterium cerinum</name>
    <dbReference type="NCBI Taxonomy" id="2502784"/>
    <lineage>
        <taxon>Bacteria</taxon>
        <taxon>Pseudomonadati</taxon>
        <taxon>Bacteroidota</taxon>
        <taxon>Flavobacteriia</taxon>
        <taxon>Flavobacteriales</taxon>
        <taxon>Flavobacteriaceae</taxon>
        <taxon>Flavobacterium</taxon>
    </lineage>
</organism>
<keyword evidence="1" id="KW-0597">Phosphoprotein</keyword>